<accession>A0ABP1E0X1</accession>
<organism evidence="2 3">
    <name type="scientific">Somion occarium</name>
    <dbReference type="NCBI Taxonomy" id="3059160"/>
    <lineage>
        <taxon>Eukaryota</taxon>
        <taxon>Fungi</taxon>
        <taxon>Dikarya</taxon>
        <taxon>Basidiomycota</taxon>
        <taxon>Agaricomycotina</taxon>
        <taxon>Agaricomycetes</taxon>
        <taxon>Polyporales</taxon>
        <taxon>Cerrenaceae</taxon>
        <taxon>Somion</taxon>
    </lineage>
</organism>
<protein>
    <recommendedName>
        <fullName evidence="4">Chlororespiratory reduction 7</fullName>
    </recommendedName>
</protein>
<evidence type="ECO:0000313" key="2">
    <source>
        <dbReference type="EMBL" id="CAL1712874.1"/>
    </source>
</evidence>
<dbReference type="EMBL" id="OZ037950">
    <property type="protein sequence ID" value="CAL1712874.1"/>
    <property type="molecule type" value="Genomic_DNA"/>
</dbReference>
<feature type="compositionally biased region" description="Acidic residues" evidence="1">
    <location>
        <begin position="285"/>
        <end position="315"/>
    </location>
</feature>
<gene>
    <name evidence="2" type="ORF">GFSPODELE1_LOCUS9036</name>
</gene>
<name>A0ABP1E0X1_9APHY</name>
<proteinExistence type="predicted"/>
<sequence length="346" mass="39311">MLTVHARILVSATASMKQALSSPILKYNTLPERQSSPLPHAAPSIVPETSPNSTPEYNNGDVDNDSISSRSSSDSDSSQQDQEMQSSAWQIAHRETLEGLQYVMEKFPTEGVSYLSQQYAQEPLEVQEGDKVIILDDVSDFTLRVKVLHTDTIGLLPSWNIETPLERLARLNMMQNEIDTCPLEIEAQKQEHDPDSPQSPKSPHVHSRCQQQSRRMKVALIGSRENSPEDASPMTPSDESPFSRRLNSSRKSVNFRDAERKKIYRYIHPAFPPVGRPRPEPKDESDSDAEGSTEEPEDIPWWDGWEEPETLEDETASQLDITNIDEDSRPGRPRRRKRDMFRAFML</sequence>
<feature type="region of interest" description="Disordered" evidence="1">
    <location>
        <begin position="188"/>
        <end position="254"/>
    </location>
</feature>
<keyword evidence="3" id="KW-1185">Reference proteome</keyword>
<reference evidence="3" key="1">
    <citation type="submission" date="2024-04" db="EMBL/GenBank/DDBJ databases">
        <authorList>
            <person name="Shaw F."/>
            <person name="Minotto A."/>
        </authorList>
    </citation>
    <scope>NUCLEOTIDE SEQUENCE [LARGE SCALE GENOMIC DNA]</scope>
</reference>
<feature type="compositionally biased region" description="Polar residues" evidence="1">
    <location>
        <begin position="234"/>
        <end position="252"/>
    </location>
</feature>
<feature type="compositionally biased region" description="Polar residues" evidence="1">
    <location>
        <begin position="47"/>
        <end position="57"/>
    </location>
</feature>
<feature type="region of interest" description="Disordered" evidence="1">
    <location>
        <begin position="31"/>
        <end position="88"/>
    </location>
</feature>
<evidence type="ECO:0000313" key="3">
    <source>
        <dbReference type="Proteomes" id="UP001497453"/>
    </source>
</evidence>
<evidence type="ECO:0008006" key="4">
    <source>
        <dbReference type="Google" id="ProtNLM"/>
    </source>
</evidence>
<feature type="region of interest" description="Disordered" evidence="1">
    <location>
        <begin position="266"/>
        <end position="340"/>
    </location>
</feature>
<dbReference type="Proteomes" id="UP001497453">
    <property type="component" value="Chromosome 7"/>
</dbReference>
<evidence type="ECO:0000256" key="1">
    <source>
        <dbReference type="SAM" id="MobiDB-lite"/>
    </source>
</evidence>
<feature type="compositionally biased region" description="Low complexity" evidence="1">
    <location>
        <begin position="65"/>
        <end position="87"/>
    </location>
</feature>